<feature type="region of interest" description="Disordered" evidence="11">
    <location>
        <begin position="1523"/>
        <end position="1571"/>
    </location>
</feature>
<dbReference type="InterPro" id="IPR037765">
    <property type="entry name" value="C2B_Tricalbin"/>
</dbReference>
<dbReference type="RefSeq" id="XP_018270516.1">
    <property type="nucleotide sequence ID" value="XM_018417231.1"/>
</dbReference>
<reference evidence="15 16" key="1">
    <citation type="journal article" date="2015" name="Front. Microbiol.">
        <title>Genome sequence of the plant growth promoting endophytic yeast Rhodotorula graminis WP1.</title>
        <authorList>
            <person name="Firrincieli A."/>
            <person name="Otillar R."/>
            <person name="Salamov A."/>
            <person name="Schmutz J."/>
            <person name="Khan Z."/>
            <person name="Redman R.S."/>
            <person name="Fleck N.D."/>
            <person name="Lindquist E."/>
            <person name="Grigoriev I.V."/>
            <person name="Doty S.L."/>
        </authorList>
    </citation>
    <scope>NUCLEOTIDE SEQUENCE [LARGE SCALE GENOMIC DNA]</scope>
    <source>
        <strain evidence="15 16">WP1</strain>
    </source>
</reference>
<evidence type="ECO:0008006" key="17">
    <source>
        <dbReference type="Google" id="ProtNLM"/>
    </source>
</evidence>
<dbReference type="Gene3D" id="2.60.40.150">
    <property type="entry name" value="C2 domain"/>
    <property type="match status" value="4"/>
</dbReference>
<dbReference type="InterPro" id="IPR035892">
    <property type="entry name" value="C2_domain_sf"/>
</dbReference>
<keyword evidence="8" id="KW-0445">Lipid transport</keyword>
<feature type="compositionally biased region" description="Basic and acidic residues" evidence="11">
    <location>
        <begin position="1560"/>
        <end position="1571"/>
    </location>
</feature>
<evidence type="ECO:0000256" key="8">
    <source>
        <dbReference type="ARBA" id="ARBA00023055"/>
    </source>
</evidence>
<evidence type="ECO:0000256" key="3">
    <source>
        <dbReference type="ARBA" id="ARBA00022553"/>
    </source>
</evidence>
<dbReference type="CDD" id="cd04045">
    <property type="entry name" value="C2C_Tricalbin-like"/>
    <property type="match status" value="1"/>
</dbReference>
<dbReference type="OMA" id="VLMDDYM"/>
<dbReference type="SUPFAM" id="SSF49562">
    <property type="entry name" value="C2 domain (Calcium/lipid-binding domain, CaLB)"/>
    <property type="match status" value="4"/>
</dbReference>
<dbReference type="GO" id="GO:0005789">
    <property type="term" value="C:endoplasmic reticulum membrane"/>
    <property type="evidence" value="ECO:0007669"/>
    <property type="project" value="UniProtKB-SubCell"/>
</dbReference>
<gene>
    <name evidence="15" type="ORF">RHOBADRAFT_54284</name>
</gene>
<sequence length="1571" mass="167784">MSTSASEASLKPPISQHGEVMQEARDQALVLLQTVRMLTRIRLPQQGANVHSFDPDASPAEKAAQARKAASSVAPVDMSAVPSIRGPELDKFKHDGGSSVVSDVGTAGAAIPVTTGAKGAASASGNEKEGVKLSEVERAAQIEKDEGRANEDGSKNPPGAMPAKEAEKGKPREIPAWFAIGWTGQDKTLFLSPDEARERSILADFVSDAYYGQWYHNAGIIIFAVVSSHFVTLFGGGWGWLVVILAVCTTFYETSIKRVRRNARDDLAREVAKKGLKTDVESAGWINSFMERFWLIYEPVLSATIVASVDQVLSVSTPAFLDSLRLTTFTLGTKPPHIDHVKTFPDTEDDVVIMEWKVSFTPNDLADITHAQAAKKVNPKIVLEVRFGVGIASVGKDIVVEDISFTGTMRIRLKLINNFPHVQTVDLSFMRPPEIDMSLKPVGFDLSILPGLYPFIMNQIHASLGPMMYDPNSFTLSLEQMLSGAPVDTAVGVLAVTVHNARGLKATKLGAGAPDPYIAFSISGRAELARTKIKKNTSTPHFNETHYVLLNSLNDALTMTVWDYNDRRNDSNVGTVSFDLKSLADDGEQPGLVGEVILDGKPRGQVKYDVNYFPVLKPAKLADGTLEPVPETTSGVVRLVVHQAKELDPRGQQINPFFQLYLNGKQVHRSQTLKRTPNPIWERPAEFLVTAKASATIGLQVMDDNTLVSDSKLGAVSVRLADILKANADGNDWFPLSQARSGKVRITAEWKPILMAGAINGASAYTAPLGVVRLYFKRSTDLKNVEAPLGKSDPYVRVVHKGLVVARSVVHDNDLDPVFDEIVYVQVHSPKDTFTIEVMDYQHMTKDRSLGLTDFAVEGLLGEGPDRKTQPWVSTGKVSRTESLKTDGRRTVKGNIEFEAEFFPCAPLSNVSFTPSDWVPGATAKITEVDEDAAASTDDDEESIAPTVTTTTESFAVPSGGTSVNGAGANGKKSTKESDGVTIPRDELLKTQTGVLAFQIISGQLSKKGARLEVLFDDGYWPAFSTERSRSTHNTWDEVGEALIRELDFSRIILKLNDSEKDTREDIVASLTVDLNEFLEKTLGKAATFTLLSPEPGGPRSTVTIMSQYIPVHMHILPRESVNNSGVVRVELVDGKGLPSADRNGKSDPYCEFWLNDERVHKSEIVKKTLAPVWNERFEVQVPSREAAKFIVEVHDWDRVGASDKLGRAQIDLRDLEPFEAVERTVALSDFKNSSQSAGHIRVRLVFSPQFIYRSRKATSTFSAGKIGGTIGGGAMAVGGGIVGAGGAVGKVGVHGVSTVGKGVGTVGKGVGKGVGTVGKGVFGIGRRAVGGGHGRTSSVASASELAALGDDVGYAVDGAGGAGDVEVLASDMASPALGDATPTNAGASAGSSMGAEGTLTVTLGQLTGGGGGEGEKKAVVVKLEGGKTVLETHSHRSDANVITFGDTATVKTPASGPVDLTFVVVHKKTLGSDKVLSSATLAVWQFVSPLQPNNTVTLPLAGALGGELVVSLSWIATPSFLTSGGSRAPSESDARSLADSTMGGTPTKMRSRFSSGRFGRRDKEASPAPA</sequence>
<feature type="compositionally biased region" description="Low complexity" evidence="11">
    <location>
        <begin position="57"/>
        <end position="74"/>
    </location>
</feature>
<feature type="domain" description="C2" evidence="13">
    <location>
        <begin position="470"/>
        <end position="593"/>
    </location>
</feature>
<evidence type="ECO:0000256" key="11">
    <source>
        <dbReference type="SAM" id="MobiDB-lite"/>
    </source>
</evidence>
<evidence type="ECO:0000259" key="14">
    <source>
        <dbReference type="PROSITE" id="PS51847"/>
    </source>
</evidence>
<feature type="transmembrane region" description="Helical" evidence="12">
    <location>
        <begin position="230"/>
        <end position="252"/>
    </location>
</feature>
<dbReference type="CDD" id="cd04052">
    <property type="entry name" value="C2B_Tricalbin-like"/>
    <property type="match status" value="1"/>
</dbReference>
<protein>
    <recommendedName>
        <fullName evidence="17">Tricalbin</fullName>
    </recommendedName>
</protein>
<dbReference type="InterPro" id="IPR000008">
    <property type="entry name" value="C2_dom"/>
</dbReference>
<keyword evidence="16" id="KW-1185">Reference proteome</keyword>
<feature type="domain" description="C2" evidence="13">
    <location>
        <begin position="618"/>
        <end position="734"/>
    </location>
</feature>
<dbReference type="InterPro" id="IPR052455">
    <property type="entry name" value="Tricalbin_domain"/>
</dbReference>
<feature type="domain" description="SMP-LTD" evidence="14">
    <location>
        <begin position="279"/>
        <end position="479"/>
    </location>
</feature>
<dbReference type="InterPro" id="IPR037762">
    <property type="entry name" value="C2C_Tricalbin"/>
</dbReference>
<dbReference type="GO" id="GO:0008289">
    <property type="term" value="F:lipid binding"/>
    <property type="evidence" value="ECO:0007669"/>
    <property type="project" value="UniProtKB-KW"/>
</dbReference>
<feature type="domain" description="C2" evidence="13">
    <location>
        <begin position="740"/>
        <end position="873"/>
    </location>
</feature>
<organism evidence="15 16">
    <name type="scientific">Rhodotorula graminis (strain WP1)</name>
    <dbReference type="NCBI Taxonomy" id="578459"/>
    <lineage>
        <taxon>Eukaryota</taxon>
        <taxon>Fungi</taxon>
        <taxon>Dikarya</taxon>
        <taxon>Basidiomycota</taxon>
        <taxon>Pucciniomycotina</taxon>
        <taxon>Microbotryomycetes</taxon>
        <taxon>Sporidiobolales</taxon>
        <taxon>Sporidiobolaceae</taxon>
        <taxon>Rhodotorula</taxon>
    </lineage>
</organism>
<feature type="compositionally biased region" description="Basic and acidic residues" evidence="11">
    <location>
        <begin position="141"/>
        <end position="154"/>
    </location>
</feature>
<dbReference type="PROSITE" id="PS51847">
    <property type="entry name" value="SMP"/>
    <property type="match status" value="1"/>
</dbReference>
<evidence type="ECO:0000313" key="16">
    <source>
        <dbReference type="Proteomes" id="UP000053890"/>
    </source>
</evidence>
<evidence type="ECO:0000256" key="4">
    <source>
        <dbReference type="ARBA" id="ARBA00022692"/>
    </source>
</evidence>
<evidence type="ECO:0000313" key="15">
    <source>
        <dbReference type="EMBL" id="KPV74467.1"/>
    </source>
</evidence>
<name>A0A194S1K0_RHOGW</name>
<dbReference type="GeneID" id="28977679"/>
<dbReference type="PANTHER" id="PTHR46980">
    <property type="entry name" value="TRICALBIN-1-RELATED"/>
    <property type="match status" value="1"/>
</dbReference>
<dbReference type="Pfam" id="PF00168">
    <property type="entry name" value="C2"/>
    <property type="match status" value="5"/>
</dbReference>
<dbReference type="InterPro" id="IPR037756">
    <property type="entry name" value="C2D_Tricalbin"/>
</dbReference>
<evidence type="ECO:0000256" key="9">
    <source>
        <dbReference type="ARBA" id="ARBA00023121"/>
    </source>
</evidence>
<evidence type="ECO:0000256" key="12">
    <source>
        <dbReference type="SAM" id="Phobius"/>
    </source>
</evidence>
<dbReference type="InterPro" id="IPR037761">
    <property type="entry name" value="C2A_Tricalbin"/>
</dbReference>
<feature type="region of interest" description="Disordered" evidence="11">
    <location>
        <begin position="49"/>
        <end position="74"/>
    </location>
</feature>
<dbReference type="Pfam" id="PF24920">
    <property type="entry name" value="C2_TCB1"/>
    <property type="match status" value="1"/>
</dbReference>
<keyword evidence="3" id="KW-0597">Phosphoprotein</keyword>
<dbReference type="Proteomes" id="UP000053890">
    <property type="component" value="Unassembled WGS sequence"/>
</dbReference>
<keyword evidence="6" id="KW-0256">Endoplasmic reticulum</keyword>
<keyword evidence="10 12" id="KW-0472">Membrane</keyword>
<dbReference type="CDD" id="cd04044">
    <property type="entry name" value="C2A_Tricalbin-like"/>
    <property type="match status" value="1"/>
</dbReference>
<dbReference type="OrthoDB" id="1029639at2759"/>
<dbReference type="SMART" id="SM00239">
    <property type="entry name" value="C2"/>
    <property type="match status" value="4"/>
</dbReference>
<dbReference type="InterPro" id="IPR031468">
    <property type="entry name" value="SMP_LBD"/>
</dbReference>
<dbReference type="STRING" id="578459.A0A194S1K0"/>
<evidence type="ECO:0000256" key="2">
    <source>
        <dbReference type="ARBA" id="ARBA00022448"/>
    </source>
</evidence>
<feature type="region of interest" description="Disordered" evidence="11">
    <location>
        <begin position="141"/>
        <end position="170"/>
    </location>
</feature>
<feature type="domain" description="C2" evidence="13">
    <location>
        <begin position="1108"/>
        <end position="1226"/>
    </location>
</feature>
<evidence type="ECO:0000259" key="13">
    <source>
        <dbReference type="PROSITE" id="PS50004"/>
    </source>
</evidence>
<dbReference type="CDD" id="cd21678">
    <property type="entry name" value="SMP_TCB"/>
    <property type="match status" value="1"/>
</dbReference>
<proteinExistence type="predicted"/>
<dbReference type="GO" id="GO:0061817">
    <property type="term" value="P:endoplasmic reticulum-plasma membrane tethering"/>
    <property type="evidence" value="ECO:0007669"/>
    <property type="project" value="InterPro"/>
</dbReference>
<dbReference type="InterPro" id="IPR056910">
    <property type="entry name" value="TCB1-3_C2"/>
</dbReference>
<dbReference type="PANTHER" id="PTHR46980:SF2">
    <property type="entry name" value="TRICALBIN-1-RELATED"/>
    <property type="match status" value="1"/>
</dbReference>
<evidence type="ECO:0000256" key="6">
    <source>
        <dbReference type="ARBA" id="ARBA00022824"/>
    </source>
</evidence>
<dbReference type="CDD" id="cd04040">
    <property type="entry name" value="C2D_Tricalbin-like"/>
    <property type="match status" value="1"/>
</dbReference>
<dbReference type="EMBL" id="KQ474080">
    <property type="protein sequence ID" value="KPV74467.1"/>
    <property type="molecule type" value="Genomic_DNA"/>
</dbReference>
<keyword evidence="9" id="KW-0446">Lipid-binding</keyword>
<keyword evidence="2" id="KW-0813">Transport</keyword>
<keyword evidence="4 12" id="KW-0812">Transmembrane</keyword>
<evidence type="ECO:0000256" key="5">
    <source>
        <dbReference type="ARBA" id="ARBA00022737"/>
    </source>
</evidence>
<evidence type="ECO:0000256" key="1">
    <source>
        <dbReference type="ARBA" id="ARBA00004586"/>
    </source>
</evidence>
<dbReference type="GO" id="GO:0006869">
    <property type="term" value="P:lipid transport"/>
    <property type="evidence" value="ECO:0007669"/>
    <property type="project" value="UniProtKB-KW"/>
</dbReference>
<dbReference type="PROSITE" id="PS50004">
    <property type="entry name" value="C2"/>
    <property type="match status" value="4"/>
</dbReference>
<feature type="compositionally biased region" description="Polar residues" evidence="11">
    <location>
        <begin position="953"/>
        <end position="965"/>
    </location>
</feature>
<keyword evidence="7 12" id="KW-1133">Transmembrane helix</keyword>
<comment type="subcellular location">
    <subcellularLocation>
        <location evidence="1">Endoplasmic reticulum membrane</location>
    </subcellularLocation>
</comment>
<evidence type="ECO:0000256" key="10">
    <source>
        <dbReference type="ARBA" id="ARBA00023136"/>
    </source>
</evidence>
<dbReference type="Pfam" id="PF25669">
    <property type="entry name" value="SMP_MUG190-like"/>
    <property type="match status" value="1"/>
</dbReference>
<keyword evidence="5" id="KW-0677">Repeat</keyword>
<evidence type="ECO:0000256" key="7">
    <source>
        <dbReference type="ARBA" id="ARBA00022989"/>
    </source>
</evidence>
<feature type="region of interest" description="Disordered" evidence="11">
    <location>
        <begin position="953"/>
        <end position="980"/>
    </location>
</feature>
<accession>A0A194S1K0</accession>